<proteinExistence type="predicted"/>
<dbReference type="EMBL" id="JQEC01000022">
    <property type="protein sequence ID" value="KGJ93604.1"/>
    <property type="molecule type" value="Genomic_DNA"/>
</dbReference>
<sequence>MAGQYSPIQFFRKVSNKYLIDYFEKKNIYLDIDLYAVKENDGKTIFTAFKKLDEVTRHDCESDFQRVHAMANEIGIIALFEEATLSDNFYFIDMFKIELHSFHDKAMFAYLNSPEYWQAASLIFQAKRLTASSWRTISNLPKLQKTITDIDIKILSKSIGEYFFEKEGRGGRCHIEHYERDNLDFFYAFPEDFSKSEVEWVKDTLQDLPHTMALEIIFVYCQEKNTLSIHAKKTAKNIPKLQQLFGQYILKQQLTSFIPVVETKVYNLEALVEKDFNFIIDENSDIHLVQILQATASCKLNPKEKIKVISCPDKNVNAVHERLAKLNLEDVYISQVVLKAVFKPSKGKKLRQKQFSITTPDKCNLSMFGEDLLIRNVLRASGIEPESTNLSLPWL</sequence>
<reference evidence="1 2" key="1">
    <citation type="submission" date="2014-08" db="EMBL/GenBank/DDBJ databases">
        <title>Genomic and Phenotypic Diversity of Colwellia psychrerythraea strains from Disparate Marine Basins.</title>
        <authorList>
            <person name="Techtmann S.M."/>
            <person name="Stelling S.C."/>
            <person name="Utturkar S.M."/>
            <person name="Alshibli N."/>
            <person name="Harris A."/>
            <person name="Brown S.D."/>
            <person name="Hazen T.C."/>
        </authorList>
    </citation>
    <scope>NUCLEOTIDE SEQUENCE [LARGE SCALE GENOMIC DNA]</scope>
    <source>
        <strain evidence="1 2">GAB14E</strain>
    </source>
</reference>
<dbReference type="Proteomes" id="UP000029868">
    <property type="component" value="Unassembled WGS sequence"/>
</dbReference>
<dbReference type="PATRIC" id="fig|28229.3.peg.2210"/>
<dbReference type="AlphaFoldDB" id="A0A099KSA6"/>
<organism evidence="1 2">
    <name type="scientific">Colwellia psychrerythraea</name>
    <name type="common">Vibrio psychroerythus</name>
    <dbReference type="NCBI Taxonomy" id="28229"/>
    <lineage>
        <taxon>Bacteria</taxon>
        <taxon>Pseudomonadati</taxon>
        <taxon>Pseudomonadota</taxon>
        <taxon>Gammaproteobacteria</taxon>
        <taxon>Alteromonadales</taxon>
        <taxon>Colwelliaceae</taxon>
        <taxon>Colwellia</taxon>
    </lineage>
</organism>
<evidence type="ECO:0000313" key="1">
    <source>
        <dbReference type="EMBL" id="KGJ93604.1"/>
    </source>
</evidence>
<accession>A0A099KSA6</accession>
<name>A0A099KSA6_COLPS</name>
<gene>
    <name evidence="1" type="ORF">GAB14E_0418</name>
</gene>
<evidence type="ECO:0000313" key="2">
    <source>
        <dbReference type="Proteomes" id="UP000029868"/>
    </source>
</evidence>
<protein>
    <submittedName>
        <fullName evidence="1">Uncharacterized protein</fullName>
    </submittedName>
</protein>
<comment type="caution">
    <text evidence="1">The sequence shown here is derived from an EMBL/GenBank/DDBJ whole genome shotgun (WGS) entry which is preliminary data.</text>
</comment>
<dbReference type="RefSeq" id="WP_033082272.1">
    <property type="nucleotide sequence ID" value="NZ_JQEC01000022.1"/>
</dbReference>
<dbReference type="OrthoDB" id="9178262at2"/>